<gene>
    <name evidence="3" type="ORF">MPUL_23820</name>
</gene>
<dbReference type="EMBL" id="AP022599">
    <property type="protein sequence ID" value="BBY81224.1"/>
    <property type="molecule type" value="Genomic_DNA"/>
</dbReference>
<dbReference type="Pfam" id="PF05305">
    <property type="entry name" value="DUF732"/>
    <property type="match status" value="1"/>
</dbReference>
<feature type="chain" id="PRO_5029465011" description="DUF732 domain-containing protein" evidence="1">
    <location>
        <begin position="28"/>
        <end position="95"/>
    </location>
</feature>
<protein>
    <recommendedName>
        <fullName evidence="2">DUF732 domain-containing protein</fullName>
    </recommendedName>
</protein>
<feature type="signal peptide" evidence="1">
    <location>
        <begin position="1"/>
        <end position="27"/>
    </location>
</feature>
<dbReference type="InterPro" id="IPR007969">
    <property type="entry name" value="DUF732"/>
</dbReference>
<sequence length="95" mass="9913">MAARTFALSLGVATAALTVLLAPPASATEDEFLDGLRDRYTFLSDDQLLSEGRRVCSATRGGVLAPDAVVMVRDDLGVSTDAALKIVTSALLDLC</sequence>
<dbReference type="AlphaFoldDB" id="A0A7I7UIH2"/>
<keyword evidence="4" id="KW-1185">Reference proteome</keyword>
<evidence type="ECO:0000313" key="4">
    <source>
        <dbReference type="Proteomes" id="UP000467252"/>
    </source>
</evidence>
<proteinExistence type="predicted"/>
<reference evidence="3 4" key="1">
    <citation type="journal article" date="2019" name="Emerg. Microbes Infect.">
        <title>Comprehensive subspecies identification of 175 nontuberculous mycobacteria species based on 7547 genomic profiles.</title>
        <authorList>
            <person name="Matsumoto Y."/>
            <person name="Kinjo T."/>
            <person name="Motooka D."/>
            <person name="Nabeya D."/>
            <person name="Jung N."/>
            <person name="Uechi K."/>
            <person name="Horii T."/>
            <person name="Iida T."/>
            <person name="Fujita J."/>
            <person name="Nakamura S."/>
        </authorList>
    </citation>
    <scope>NUCLEOTIDE SEQUENCE [LARGE SCALE GENOMIC DNA]</scope>
    <source>
        <strain evidence="3 4">JCM 6370</strain>
    </source>
</reference>
<feature type="domain" description="DUF732" evidence="2">
    <location>
        <begin position="29"/>
        <end position="90"/>
    </location>
</feature>
<name>A0A7I7UIH2_MYCPV</name>
<dbReference type="RefSeq" id="WP_163900473.1">
    <property type="nucleotide sequence ID" value="NZ_AP022599.1"/>
</dbReference>
<evidence type="ECO:0000259" key="2">
    <source>
        <dbReference type="Pfam" id="PF05305"/>
    </source>
</evidence>
<accession>A0A7I7UIH2</accession>
<keyword evidence="1" id="KW-0732">Signal</keyword>
<evidence type="ECO:0000313" key="3">
    <source>
        <dbReference type="EMBL" id="BBY81224.1"/>
    </source>
</evidence>
<dbReference type="Proteomes" id="UP000467252">
    <property type="component" value="Chromosome"/>
</dbReference>
<evidence type="ECO:0000256" key="1">
    <source>
        <dbReference type="SAM" id="SignalP"/>
    </source>
</evidence>
<organism evidence="3 4">
    <name type="scientific">Mycolicibacterium pulveris</name>
    <name type="common">Mycobacterium pulveris</name>
    <dbReference type="NCBI Taxonomy" id="36813"/>
    <lineage>
        <taxon>Bacteria</taxon>
        <taxon>Bacillati</taxon>
        <taxon>Actinomycetota</taxon>
        <taxon>Actinomycetes</taxon>
        <taxon>Mycobacteriales</taxon>
        <taxon>Mycobacteriaceae</taxon>
        <taxon>Mycolicibacterium</taxon>
    </lineage>
</organism>